<proteinExistence type="predicted"/>
<reference evidence="1" key="1">
    <citation type="submission" date="2021-05" db="EMBL/GenBank/DDBJ databases">
        <title>Comparative genomics of three Colletotrichum scovillei strains and genetic complementation revealed genes involved fungal growth and virulence on chili pepper.</title>
        <authorList>
            <person name="Hsieh D.-K."/>
            <person name="Chuang S.-C."/>
            <person name="Chen C.-Y."/>
            <person name="Chao Y.-T."/>
            <person name="Lu M.-Y.J."/>
            <person name="Lee M.-H."/>
            <person name="Shih M.-C."/>
        </authorList>
    </citation>
    <scope>NUCLEOTIDE SEQUENCE</scope>
    <source>
        <strain evidence="1">Coll-153</strain>
    </source>
</reference>
<dbReference type="Proteomes" id="UP000699042">
    <property type="component" value="Unassembled WGS sequence"/>
</dbReference>
<protein>
    <submittedName>
        <fullName evidence="1">Chlorophyll synthesis pathway protein BchC</fullName>
    </submittedName>
</protein>
<name>A0A9P7RAV4_9PEZI</name>
<accession>A0A9P7RAV4</accession>
<evidence type="ECO:0000313" key="1">
    <source>
        <dbReference type="EMBL" id="KAG7054120.1"/>
    </source>
</evidence>
<dbReference type="AlphaFoldDB" id="A0A9P7RAV4"/>
<sequence length="44" mass="4978">MARDQGELCNELSLVNVLSTTNTASSNFDQNIILPKLWKRNLDN</sequence>
<gene>
    <name evidence="1" type="ORF">JMJ77_001191</name>
</gene>
<evidence type="ECO:0000313" key="2">
    <source>
        <dbReference type="Proteomes" id="UP000699042"/>
    </source>
</evidence>
<keyword evidence="2" id="KW-1185">Reference proteome</keyword>
<dbReference type="EMBL" id="JAESDN010000003">
    <property type="protein sequence ID" value="KAG7054120.1"/>
    <property type="molecule type" value="Genomic_DNA"/>
</dbReference>
<organism evidence="1 2">
    <name type="scientific">Colletotrichum scovillei</name>
    <dbReference type="NCBI Taxonomy" id="1209932"/>
    <lineage>
        <taxon>Eukaryota</taxon>
        <taxon>Fungi</taxon>
        <taxon>Dikarya</taxon>
        <taxon>Ascomycota</taxon>
        <taxon>Pezizomycotina</taxon>
        <taxon>Sordariomycetes</taxon>
        <taxon>Hypocreomycetidae</taxon>
        <taxon>Glomerellales</taxon>
        <taxon>Glomerellaceae</taxon>
        <taxon>Colletotrichum</taxon>
        <taxon>Colletotrichum acutatum species complex</taxon>
    </lineage>
</organism>
<comment type="caution">
    <text evidence="1">The sequence shown here is derived from an EMBL/GenBank/DDBJ whole genome shotgun (WGS) entry which is preliminary data.</text>
</comment>